<dbReference type="EMBL" id="HAEH01001727">
    <property type="protein sequence ID" value="SBR67481.1"/>
    <property type="molecule type" value="Transcribed_RNA"/>
</dbReference>
<accession>A0A1A8NF17</accession>
<dbReference type="AlphaFoldDB" id="A0A1A8NF17"/>
<proteinExistence type="predicted"/>
<organism evidence="1">
    <name type="scientific">Nothobranchius rachovii</name>
    <name type="common">bluefin notho</name>
    <dbReference type="NCBI Taxonomy" id="451742"/>
    <lineage>
        <taxon>Eukaryota</taxon>
        <taxon>Metazoa</taxon>
        <taxon>Chordata</taxon>
        <taxon>Craniata</taxon>
        <taxon>Vertebrata</taxon>
        <taxon>Euteleostomi</taxon>
        <taxon>Actinopterygii</taxon>
        <taxon>Neopterygii</taxon>
        <taxon>Teleostei</taxon>
        <taxon>Neoteleostei</taxon>
        <taxon>Acanthomorphata</taxon>
        <taxon>Ovalentaria</taxon>
        <taxon>Atherinomorphae</taxon>
        <taxon>Cyprinodontiformes</taxon>
        <taxon>Nothobranchiidae</taxon>
        <taxon>Nothobranchius</taxon>
    </lineage>
</organism>
<sequence>MQKKGIRKPNNSTLVEVASRSAGVDLQQALCDIGRKHDKDCVLEHTLGSSLTLLMLLHSTHCFITFPCLGSSPSPRCCACAWCCTAFFAGIAFRLLLWPVQTGSCIHNMPVKINFLNLRLMDTSQKSAGSFFFNISDKITCIFLNQAGREE</sequence>
<protein>
    <submittedName>
        <fullName evidence="1">Uncharacterized protein</fullName>
    </submittedName>
</protein>
<evidence type="ECO:0000313" key="1">
    <source>
        <dbReference type="EMBL" id="SBR67481.1"/>
    </source>
</evidence>
<reference evidence="1" key="2">
    <citation type="submission" date="2016-06" db="EMBL/GenBank/DDBJ databases">
        <title>The genome of a short-lived fish provides insights into sex chromosome evolution and the genetic control of aging.</title>
        <authorList>
            <person name="Reichwald K."/>
            <person name="Felder M."/>
            <person name="Petzold A."/>
            <person name="Koch P."/>
            <person name="Groth M."/>
            <person name="Platzer M."/>
        </authorList>
    </citation>
    <scope>NUCLEOTIDE SEQUENCE</scope>
    <source>
        <tissue evidence="1">Brain</tissue>
    </source>
</reference>
<gene>
    <name evidence="1" type="primary">Nfu_g_1_010089</name>
</gene>
<reference evidence="1" key="1">
    <citation type="submission" date="2016-05" db="EMBL/GenBank/DDBJ databases">
        <authorList>
            <person name="Lavstsen T."/>
            <person name="Jespersen J.S."/>
        </authorList>
    </citation>
    <scope>NUCLEOTIDE SEQUENCE</scope>
    <source>
        <tissue evidence="1">Brain</tissue>
    </source>
</reference>
<name>A0A1A8NF17_9TELE</name>